<name>A0ABW7WGU4_9NOCA</name>
<reference evidence="1 2" key="1">
    <citation type="submission" date="2024-10" db="EMBL/GenBank/DDBJ databases">
        <title>The Natural Products Discovery Center: Release of the First 8490 Sequenced Strains for Exploring Actinobacteria Biosynthetic Diversity.</title>
        <authorList>
            <person name="Kalkreuter E."/>
            <person name="Kautsar S.A."/>
            <person name="Yang D."/>
            <person name="Bader C.D."/>
            <person name="Teijaro C.N."/>
            <person name="Fluegel L."/>
            <person name="Davis C.M."/>
            <person name="Simpson J.R."/>
            <person name="Lauterbach L."/>
            <person name="Steele A.D."/>
            <person name="Gui C."/>
            <person name="Meng S."/>
            <person name="Li G."/>
            <person name="Viehrig K."/>
            <person name="Ye F."/>
            <person name="Su P."/>
            <person name="Kiefer A.F."/>
            <person name="Nichols A."/>
            <person name="Cepeda A.J."/>
            <person name="Yan W."/>
            <person name="Fan B."/>
            <person name="Jiang Y."/>
            <person name="Adhikari A."/>
            <person name="Zheng C.-J."/>
            <person name="Schuster L."/>
            <person name="Cowan T.M."/>
            <person name="Smanski M.J."/>
            <person name="Chevrette M.G."/>
            <person name="De Carvalho L.P.S."/>
            <person name="Shen B."/>
        </authorList>
    </citation>
    <scope>NUCLEOTIDE SEQUENCE [LARGE SCALE GENOMIC DNA]</scope>
    <source>
        <strain evidence="1 2">NPDC019626</strain>
    </source>
</reference>
<sequence length="61" mass="6566">MNAATPDDDTLRFCGFADDGTTQYVGPDGWPRTPEEHAEILEDAAIDRAHNILSPGSGNVH</sequence>
<comment type="caution">
    <text evidence="1">The sequence shown here is derived from an EMBL/GenBank/DDBJ whole genome shotgun (WGS) entry which is preliminary data.</text>
</comment>
<dbReference type="EMBL" id="JBIRXV010000003">
    <property type="protein sequence ID" value="MFI2322187.1"/>
    <property type="molecule type" value="Genomic_DNA"/>
</dbReference>
<protein>
    <recommendedName>
        <fullName evidence="3">DUF2188 domain-containing protein</fullName>
    </recommendedName>
</protein>
<evidence type="ECO:0000313" key="2">
    <source>
        <dbReference type="Proteomes" id="UP001611450"/>
    </source>
</evidence>
<dbReference type="RefSeq" id="WP_396947287.1">
    <property type="nucleotide sequence ID" value="NZ_JBIRXV010000003.1"/>
</dbReference>
<gene>
    <name evidence="1" type="ORF">ACH47G_17005</name>
</gene>
<evidence type="ECO:0008006" key="3">
    <source>
        <dbReference type="Google" id="ProtNLM"/>
    </source>
</evidence>
<accession>A0ABW7WGU4</accession>
<organism evidence="1 2">
    <name type="scientific">Nocardia beijingensis</name>
    <dbReference type="NCBI Taxonomy" id="95162"/>
    <lineage>
        <taxon>Bacteria</taxon>
        <taxon>Bacillati</taxon>
        <taxon>Actinomycetota</taxon>
        <taxon>Actinomycetes</taxon>
        <taxon>Mycobacteriales</taxon>
        <taxon>Nocardiaceae</taxon>
        <taxon>Nocardia</taxon>
    </lineage>
</organism>
<proteinExistence type="predicted"/>
<evidence type="ECO:0000313" key="1">
    <source>
        <dbReference type="EMBL" id="MFI2322187.1"/>
    </source>
</evidence>
<keyword evidence="2" id="KW-1185">Reference proteome</keyword>
<dbReference type="Proteomes" id="UP001611450">
    <property type="component" value="Unassembled WGS sequence"/>
</dbReference>